<dbReference type="GO" id="GO:0000155">
    <property type="term" value="F:phosphorelay sensor kinase activity"/>
    <property type="evidence" value="ECO:0007669"/>
    <property type="project" value="InterPro"/>
</dbReference>
<feature type="coiled-coil region" evidence="12">
    <location>
        <begin position="164"/>
        <end position="191"/>
    </location>
</feature>
<feature type="domain" description="PAC" evidence="15">
    <location>
        <begin position="87"/>
        <end position="138"/>
    </location>
</feature>
<keyword evidence="9" id="KW-0067">ATP-binding</keyword>
<dbReference type="Pfam" id="PF13426">
    <property type="entry name" value="PAS_9"/>
    <property type="match status" value="1"/>
</dbReference>
<sequence length="547" mass="61703">MLFNTKQTDDQLIRTGFMELLESMFLIGLVLDIEGTVKYVNPHFLRITGYKKEDVVGKNWFDLFVPIKKIDTVKKTFEIITREKYKMRSENPILAKDGSEIVIEWHNSPLMQGNNVIGSVSIGVDITGRIEIEKMLKTTEESSRLHAHQVEEQNKVLNDTKKGMLNLLDDSNRLQDELQKEKKSVERKVIERTTELNQEKARLEAAINSVPSGFLVTDKKGGVLIKNASLSEIFNGLSPDECTIEKLDVLLTNVNLLDDYKRCIDERKPINIRDITFGKKILDIYMAPIFISQISPEIIGVILLISDVTEEKVLARSKDEFFSIASHELRTPITAIRGNIELITKYYTDKVNDPSFRQMLDDMKESSIRLIHLVNEFLNTSRLEQGKIVFNVTDFNLQEVIETVVNDLEVSAKNKGVSLQNDTNADLPKVKADSEKTKEVLINLVGNAIAYTDKGSISITAAQEDKFIKVSVKDSGKGIPEQNQQLLFRKFQQANTNIYARDISNSTGLGLYISKLLVESMGGKIYLESSEVGKGSTFVFTLPLALV</sequence>
<dbReference type="Pfam" id="PF02518">
    <property type="entry name" value="HATPase_c"/>
    <property type="match status" value="1"/>
</dbReference>
<dbReference type="SUPFAM" id="SSF55785">
    <property type="entry name" value="PYP-like sensor domain (PAS domain)"/>
    <property type="match status" value="1"/>
</dbReference>
<dbReference type="InterPro" id="IPR035965">
    <property type="entry name" value="PAS-like_dom_sf"/>
</dbReference>
<dbReference type="InterPro" id="IPR000700">
    <property type="entry name" value="PAS-assoc_C"/>
</dbReference>
<evidence type="ECO:0000256" key="11">
    <source>
        <dbReference type="ARBA" id="ARBA00023136"/>
    </source>
</evidence>
<evidence type="ECO:0000313" key="16">
    <source>
        <dbReference type="EMBL" id="NMB70262.1"/>
    </source>
</evidence>
<dbReference type="EMBL" id="JAAZNL010000046">
    <property type="protein sequence ID" value="NMB70262.1"/>
    <property type="molecule type" value="Genomic_DNA"/>
</dbReference>
<evidence type="ECO:0000256" key="5">
    <source>
        <dbReference type="ARBA" id="ARBA00022553"/>
    </source>
</evidence>
<name>A0A7X9DKW0_UNCKA</name>
<keyword evidence="4" id="KW-1003">Cell membrane</keyword>
<dbReference type="PANTHER" id="PTHR43047">
    <property type="entry name" value="TWO-COMPONENT HISTIDINE PROTEIN KINASE"/>
    <property type="match status" value="1"/>
</dbReference>
<keyword evidence="12" id="KW-0175">Coiled coil</keyword>
<dbReference type="Proteomes" id="UP000526033">
    <property type="component" value="Unassembled WGS sequence"/>
</dbReference>
<dbReference type="GO" id="GO:0005524">
    <property type="term" value="F:ATP binding"/>
    <property type="evidence" value="ECO:0007669"/>
    <property type="project" value="UniProtKB-KW"/>
</dbReference>
<dbReference type="SMART" id="SM00387">
    <property type="entry name" value="HATPase_c"/>
    <property type="match status" value="1"/>
</dbReference>
<dbReference type="InterPro" id="IPR003661">
    <property type="entry name" value="HisK_dim/P_dom"/>
</dbReference>
<keyword evidence="5" id="KW-0597">Phosphoprotein</keyword>
<keyword evidence="6" id="KW-0808">Transferase</keyword>
<dbReference type="PRINTS" id="PR00344">
    <property type="entry name" value="BCTRLSENSOR"/>
</dbReference>
<dbReference type="GO" id="GO:0009927">
    <property type="term" value="F:histidine phosphotransfer kinase activity"/>
    <property type="evidence" value="ECO:0007669"/>
    <property type="project" value="TreeGrafter"/>
</dbReference>
<keyword evidence="10" id="KW-0902">Two-component regulatory system</keyword>
<dbReference type="PANTHER" id="PTHR43047:SF72">
    <property type="entry name" value="OSMOSENSING HISTIDINE PROTEIN KINASE SLN1"/>
    <property type="match status" value="1"/>
</dbReference>
<dbReference type="InterPro" id="IPR003594">
    <property type="entry name" value="HATPase_dom"/>
</dbReference>
<dbReference type="SMART" id="SM00091">
    <property type="entry name" value="PAS"/>
    <property type="match status" value="2"/>
</dbReference>
<feature type="domain" description="PAS" evidence="14">
    <location>
        <begin position="13"/>
        <end position="84"/>
    </location>
</feature>
<evidence type="ECO:0000256" key="12">
    <source>
        <dbReference type="SAM" id="Coils"/>
    </source>
</evidence>
<keyword evidence="7" id="KW-0547">Nucleotide-binding</keyword>
<dbReference type="Gene3D" id="3.30.565.10">
    <property type="entry name" value="Histidine kinase-like ATPase, C-terminal domain"/>
    <property type="match status" value="1"/>
</dbReference>
<keyword evidence="8" id="KW-0418">Kinase</keyword>
<reference evidence="16 17" key="1">
    <citation type="journal article" date="2020" name="Biotechnol. Biofuels">
        <title>New insights from the biogas microbiome by comprehensive genome-resolved metagenomics of nearly 1600 species originating from multiple anaerobic digesters.</title>
        <authorList>
            <person name="Campanaro S."/>
            <person name="Treu L."/>
            <person name="Rodriguez-R L.M."/>
            <person name="Kovalovszki A."/>
            <person name="Ziels R.M."/>
            <person name="Maus I."/>
            <person name="Zhu X."/>
            <person name="Kougias P.G."/>
            <person name="Basile A."/>
            <person name="Luo G."/>
            <person name="Schluter A."/>
            <person name="Konstantinidis K.T."/>
            <person name="Angelidaki I."/>
        </authorList>
    </citation>
    <scope>NUCLEOTIDE SEQUENCE [LARGE SCALE GENOMIC DNA]</scope>
    <source>
        <strain evidence="16">AS27yjCOA_165</strain>
    </source>
</reference>
<dbReference type="Gene3D" id="1.10.287.130">
    <property type="match status" value="1"/>
</dbReference>
<gene>
    <name evidence="16" type="ORF">GYA27_03625</name>
</gene>
<comment type="catalytic activity">
    <reaction evidence="1">
        <text>ATP + protein L-histidine = ADP + protein N-phospho-L-histidine.</text>
        <dbReference type="EC" id="2.7.13.3"/>
    </reaction>
</comment>
<accession>A0A7X9DKW0</accession>
<evidence type="ECO:0000256" key="6">
    <source>
        <dbReference type="ARBA" id="ARBA00022679"/>
    </source>
</evidence>
<feature type="domain" description="Histidine kinase" evidence="13">
    <location>
        <begin position="324"/>
        <end position="546"/>
    </location>
</feature>
<dbReference type="SUPFAM" id="SSF47384">
    <property type="entry name" value="Homodimeric domain of signal transducing histidine kinase"/>
    <property type="match status" value="1"/>
</dbReference>
<dbReference type="GO" id="GO:0005886">
    <property type="term" value="C:plasma membrane"/>
    <property type="evidence" value="ECO:0007669"/>
    <property type="project" value="UniProtKB-SubCell"/>
</dbReference>
<protein>
    <recommendedName>
        <fullName evidence="3">histidine kinase</fullName>
        <ecNumber evidence="3">2.7.13.3</ecNumber>
    </recommendedName>
</protein>
<dbReference type="InterPro" id="IPR036097">
    <property type="entry name" value="HisK_dim/P_sf"/>
</dbReference>
<dbReference type="FunFam" id="3.30.565.10:FF:000023">
    <property type="entry name" value="PAS domain-containing sensor histidine kinase"/>
    <property type="match status" value="1"/>
</dbReference>
<dbReference type="PROSITE" id="PS50109">
    <property type="entry name" value="HIS_KIN"/>
    <property type="match status" value="1"/>
</dbReference>
<evidence type="ECO:0000256" key="7">
    <source>
        <dbReference type="ARBA" id="ARBA00022741"/>
    </source>
</evidence>
<organism evidence="16 17">
    <name type="scientific">candidate division WWE3 bacterium</name>
    <dbReference type="NCBI Taxonomy" id="2053526"/>
    <lineage>
        <taxon>Bacteria</taxon>
        <taxon>Katanobacteria</taxon>
    </lineage>
</organism>
<evidence type="ECO:0000259" key="14">
    <source>
        <dbReference type="PROSITE" id="PS50112"/>
    </source>
</evidence>
<dbReference type="EC" id="2.7.13.3" evidence="3"/>
<evidence type="ECO:0000256" key="3">
    <source>
        <dbReference type="ARBA" id="ARBA00012438"/>
    </source>
</evidence>
<comment type="caution">
    <text evidence="16">The sequence shown here is derived from an EMBL/GenBank/DDBJ whole genome shotgun (WGS) entry which is preliminary data.</text>
</comment>
<evidence type="ECO:0000259" key="15">
    <source>
        <dbReference type="PROSITE" id="PS50113"/>
    </source>
</evidence>
<dbReference type="PROSITE" id="PS50113">
    <property type="entry name" value="PAC"/>
    <property type="match status" value="1"/>
</dbReference>
<dbReference type="NCBIfam" id="TIGR00229">
    <property type="entry name" value="sensory_box"/>
    <property type="match status" value="1"/>
</dbReference>
<proteinExistence type="predicted"/>
<dbReference type="SMART" id="SM00388">
    <property type="entry name" value="HisKA"/>
    <property type="match status" value="1"/>
</dbReference>
<dbReference type="InterPro" id="IPR004358">
    <property type="entry name" value="Sig_transdc_His_kin-like_C"/>
</dbReference>
<evidence type="ECO:0000313" key="17">
    <source>
        <dbReference type="Proteomes" id="UP000526033"/>
    </source>
</evidence>
<dbReference type="CDD" id="cd00130">
    <property type="entry name" value="PAS"/>
    <property type="match status" value="1"/>
</dbReference>
<evidence type="ECO:0000256" key="8">
    <source>
        <dbReference type="ARBA" id="ARBA00022777"/>
    </source>
</evidence>
<dbReference type="InterPro" id="IPR005467">
    <property type="entry name" value="His_kinase_dom"/>
</dbReference>
<evidence type="ECO:0000256" key="9">
    <source>
        <dbReference type="ARBA" id="ARBA00022840"/>
    </source>
</evidence>
<dbReference type="Gene3D" id="3.30.450.20">
    <property type="entry name" value="PAS domain"/>
    <property type="match status" value="2"/>
</dbReference>
<evidence type="ECO:0000256" key="1">
    <source>
        <dbReference type="ARBA" id="ARBA00000085"/>
    </source>
</evidence>
<dbReference type="AlphaFoldDB" id="A0A7X9DKW0"/>
<evidence type="ECO:0000256" key="4">
    <source>
        <dbReference type="ARBA" id="ARBA00022475"/>
    </source>
</evidence>
<dbReference type="Pfam" id="PF00512">
    <property type="entry name" value="HisKA"/>
    <property type="match status" value="1"/>
</dbReference>
<dbReference type="PROSITE" id="PS50112">
    <property type="entry name" value="PAS"/>
    <property type="match status" value="1"/>
</dbReference>
<keyword evidence="11" id="KW-0472">Membrane</keyword>
<evidence type="ECO:0000259" key="13">
    <source>
        <dbReference type="PROSITE" id="PS50109"/>
    </source>
</evidence>
<evidence type="ECO:0000256" key="10">
    <source>
        <dbReference type="ARBA" id="ARBA00023012"/>
    </source>
</evidence>
<dbReference type="InterPro" id="IPR000014">
    <property type="entry name" value="PAS"/>
</dbReference>
<evidence type="ECO:0000256" key="2">
    <source>
        <dbReference type="ARBA" id="ARBA00004236"/>
    </source>
</evidence>
<dbReference type="InterPro" id="IPR036890">
    <property type="entry name" value="HATPase_C_sf"/>
</dbReference>
<dbReference type="SUPFAM" id="SSF55874">
    <property type="entry name" value="ATPase domain of HSP90 chaperone/DNA topoisomerase II/histidine kinase"/>
    <property type="match status" value="1"/>
</dbReference>
<dbReference type="CDD" id="cd00082">
    <property type="entry name" value="HisKA"/>
    <property type="match status" value="1"/>
</dbReference>
<comment type="subcellular location">
    <subcellularLocation>
        <location evidence="2">Cell membrane</location>
    </subcellularLocation>
</comment>